<dbReference type="OrthoDB" id="9794876at2"/>
<reference evidence="3 4" key="1">
    <citation type="submission" date="2018-04" db="EMBL/GenBank/DDBJ databases">
        <title>Novel Campyloabacter and Helicobacter Species and Strains.</title>
        <authorList>
            <person name="Mannion A.J."/>
            <person name="Shen Z."/>
            <person name="Fox J.G."/>
        </authorList>
    </citation>
    <scope>NUCLEOTIDE SEQUENCE [LARGE SCALE GENOMIC DNA]</scope>
    <source>
        <strain evidence="3 4">MIT 04-9366</strain>
    </source>
</reference>
<proteinExistence type="inferred from homology"/>
<dbReference type="GO" id="GO:0003676">
    <property type="term" value="F:nucleic acid binding"/>
    <property type="evidence" value="ECO:0007669"/>
    <property type="project" value="InterPro"/>
</dbReference>
<evidence type="ECO:0000313" key="3">
    <source>
        <dbReference type="EMBL" id="RDU72087.1"/>
    </source>
</evidence>
<dbReference type="RefSeq" id="WP_115568717.1">
    <property type="nucleotide sequence ID" value="NZ_NXLV01000001.1"/>
</dbReference>
<accession>A0A3D8J3I6</accession>
<dbReference type="PANTHER" id="PTHR34039:SF1">
    <property type="entry name" value="UPF0102 PROTEIN YRAN"/>
    <property type="match status" value="1"/>
</dbReference>
<organism evidence="3 4">
    <name type="scientific">Helicobacter brantae</name>
    <dbReference type="NCBI Taxonomy" id="375927"/>
    <lineage>
        <taxon>Bacteria</taxon>
        <taxon>Pseudomonadati</taxon>
        <taxon>Campylobacterota</taxon>
        <taxon>Epsilonproteobacteria</taxon>
        <taxon>Campylobacterales</taxon>
        <taxon>Helicobacteraceae</taxon>
        <taxon>Helicobacter</taxon>
    </lineage>
</organism>
<evidence type="ECO:0000256" key="1">
    <source>
        <dbReference type="ARBA" id="ARBA00006738"/>
    </source>
</evidence>
<comment type="caution">
    <text evidence="3">The sequence shown here is derived from an EMBL/GenBank/DDBJ whole genome shotgun (WGS) entry which is preliminary data.</text>
</comment>
<dbReference type="Gene3D" id="3.40.1350.10">
    <property type="match status" value="1"/>
</dbReference>
<dbReference type="SUPFAM" id="SSF52980">
    <property type="entry name" value="Restriction endonuclease-like"/>
    <property type="match status" value="1"/>
</dbReference>
<name>A0A3D8J3I6_9HELI</name>
<dbReference type="InterPro" id="IPR011856">
    <property type="entry name" value="tRNA_endonuc-like_dom_sf"/>
</dbReference>
<dbReference type="InterPro" id="IPR003509">
    <property type="entry name" value="UPF0102_YraN-like"/>
</dbReference>
<dbReference type="Pfam" id="PF02021">
    <property type="entry name" value="UPF0102"/>
    <property type="match status" value="1"/>
</dbReference>
<sequence length="108" mass="12664">MSREKGREYEKRACEFLQKEGFEIVECNFYSRFGEIDIIAYKEGVVHFVEVKGSEKYESIYALTPKKLQKIIHTINFYLSKNSLTSPYCIDAIAFRGEEIVYIPNITF</sequence>
<dbReference type="HAMAP" id="MF_00048">
    <property type="entry name" value="UPF0102"/>
    <property type="match status" value="1"/>
</dbReference>
<protein>
    <recommendedName>
        <fullName evidence="2">UPF0102 protein CQA58_00335</fullName>
    </recommendedName>
</protein>
<dbReference type="AlphaFoldDB" id="A0A3D8J3I6"/>
<dbReference type="NCBIfam" id="NF009152">
    <property type="entry name" value="PRK12497.2-4"/>
    <property type="match status" value="1"/>
</dbReference>
<keyword evidence="4" id="KW-1185">Reference proteome</keyword>
<comment type="similarity">
    <text evidence="1 2">Belongs to the UPF0102 family.</text>
</comment>
<dbReference type="Proteomes" id="UP000257045">
    <property type="component" value="Unassembled WGS sequence"/>
</dbReference>
<evidence type="ECO:0000313" key="4">
    <source>
        <dbReference type="Proteomes" id="UP000257045"/>
    </source>
</evidence>
<dbReference type="EMBL" id="NXLV01000001">
    <property type="protein sequence ID" value="RDU72087.1"/>
    <property type="molecule type" value="Genomic_DNA"/>
</dbReference>
<dbReference type="PANTHER" id="PTHR34039">
    <property type="entry name" value="UPF0102 PROTEIN YRAN"/>
    <property type="match status" value="1"/>
</dbReference>
<dbReference type="InterPro" id="IPR011335">
    <property type="entry name" value="Restrct_endonuc-II-like"/>
</dbReference>
<evidence type="ECO:0000256" key="2">
    <source>
        <dbReference type="HAMAP-Rule" id="MF_00048"/>
    </source>
</evidence>
<gene>
    <name evidence="3" type="ORF">CQA58_00335</name>
</gene>